<protein>
    <submittedName>
        <fullName evidence="2">NU98B-like protein</fullName>
    </submittedName>
</protein>
<reference evidence="2" key="1">
    <citation type="submission" date="2022-11" db="EMBL/GenBank/DDBJ databases">
        <title>Centuries of genome instability and evolution in soft-shell clam transmissible cancer (bioRxiv).</title>
        <authorList>
            <person name="Hart S.F.M."/>
            <person name="Yonemitsu M.A."/>
            <person name="Giersch R.M."/>
            <person name="Beal B.F."/>
            <person name="Arriagada G."/>
            <person name="Davis B.W."/>
            <person name="Ostrander E.A."/>
            <person name="Goff S.P."/>
            <person name="Metzger M.J."/>
        </authorList>
    </citation>
    <scope>NUCLEOTIDE SEQUENCE</scope>
    <source>
        <strain evidence="2">MELC-2E11</strain>
        <tissue evidence="2">Siphon/mantle</tissue>
    </source>
</reference>
<accession>A0ABY7F3C6</accession>
<dbReference type="EMBL" id="CP111020">
    <property type="protein sequence ID" value="WAR15218.1"/>
    <property type="molecule type" value="Genomic_DNA"/>
</dbReference>
<evidence type="ECO:0000256" key="1">
    <source>
        <dbReference type="SAM" id="MobiDB-lite"/>
    </source>
</evidence>
<evidence type="ECO:0000313" key="3">
    <source>
        <dbReference type="Proteomes" id="UP001164746"/>
    </source>
</evidence>
<name>A0ABY7F3C6_MYAAR</name>
<evidence type="ECO:0000313" key="2">
    <source>
        <dbReference type="EMBL" id="WAR15218.1"/>
    </source>
</evidence>
<proteinExistence type="predicted"/>
<feature type="compositionally biased region" description="Polar residues" evidence="1">
    <location>
        <begin position="327"/>
        <end position="364"/>
    </location>
</feature>
<feature type="compositionally biased region" description="Polar residues" evidence="1">
    <location>
        <begin position="409"/>
        <end position="420"/>
    </location>
</feature>
<feature type="region of interest" description="Disordered" evidence="1">
    <location>
        <begin position="400"/>
        <end position="420"/>
    </location>
</feature>
<sequence length="1169" mass="120137">MDRCFNARHRSSNPVSARKTLTTAPPKFVQCLITARAKLVKQWWSSVQDFCVGLADPSVHELASSGFVTGVGFGLTTSINSLSTPAGLTIPATGFSFGVGSASTTTTTSLAAPSISFGTAPSTRSPTPAAGLTFCSTASGTPSTGLTFGSTTQSSTPSTGLTFGLTAQSSTPATGLTFGFTTQSSTPATGLTFGSTALDTPAAGLTFGSTTQSITPAAGFSFGTAVSSAVTTLASLSQPGFSFGATASTSAPVSAGNQTGFSFGVGQSGTTALSSAAFQIGSQQTTTTAAPTFSFGSSAPPATTAATAGFSFGAQTSGTAPPAYGSIATTNPSQTPFGAPTATQTPFGAQTSTTSAPGFNFGASQTTTGSASPFSFAAGPTASTAGSSVFGTQPASTASTPFAFGQGTGPTTTASAQTFNFGGSTQSGLGFGSSSNTAAFGLTTNQPPAFGSSTNQPPAFGAAVNPAPAFGTGSASQTPAFNFGATANPTPAFGATSNPTPAFGATNPTPAFGATSNQTPAFGATNPTPAFGATPNQVPAFGSTNPAPAFGGFGATTTQKSNTPVFGASTNNTGSVFGSTNAPGFSKSQSMPVFATTATGGGPFGNTAPNVNPFGTGQTTPAKQTGNAFGQTNLDSTPKSQTGAMFQFGQSNNNSSAAKGFDFGSSAGSSSQNNAGAGFNFSKFSFVGVGTYQGDHDGRYTWVDHRDFNYLTFNSTPAGTTMGLNDRKWGHIGVTMMAGTLGWIIETSTISPSTPPLLEVGTYRGDHDGRYTWVDHRDFNYLTFNSTPAGTTMGLNDRKWGHIGVTMMAGTLGWIIETSTISPSTPPLLGVGTYRGDHDGRYTSVDHRDFNYLTFNSTSAGTTMGLNDRKWGHIGVTMMAGTLGWIIETSTISPSTPPLLGVGTYQGDHDGRYTWVDHRDFNYLTFNSTPAGTTMGLNDREWGHIRVTMMAGTLGWIIETSTISPSTPPLLGVGTYQGDHDGRYTWVDHRDFNYLTFNSTPAGTTMGLNDREWGHIRVTMMAGTLGWIIETSTISPSTPPLLGVGTYQGDHDGRYTLVDHRDFNYLTFNSTPAGTTMGLNDREWGHIGVTMMAGTLGWIIETSTISPSTPPLLGVGTYRGDHDGQYTSVNYRGYDYLTFNSTSAGTTMGLNDREWGHIGVIMMAVHPNH</sequence>
<gene>
    <name evidence="2" type="ORF">MAR_005323</name>
</gene>
<feature type="region of interest" description="Disordered" evidence="1">
    <location>
        <begin position="323"/>
        <end position="364"/>
    </location>
</feature>
<keyword evidence="3" id="KW-1185">Reference proteome</keyword>
<organism evidence="2 3">
    <name type="scientific">Mya arenaria</name>
    <name type="common">Soft-shell clam</name>
    <dbReference type="NCBI Taxonomy" id="6604"/>
    <lineage>
        <taxon>Eukaryota</taxon>
        <taxon>Metazoa</taxon>
        <taxon>Spiralia</taxon>
        <taxon>Lophotrochozoa</taxon>
        <taxon>Mollusca</taxon>
        <taxon>Bivalvia</taxon>
        <taxon>Autobranchia</taxon>
        <taxon>Heteroconchia</taxon>
        <taxon>Euheterodonta</taxon>
        <taxon>Imparidentia</taxon>
        <taxon>Neoheterodontei</taxon>
        <taxon>Myida</taxon>
        <taxon>Myoidea</taxon>
        <taxon>Myidae</taxon>
        <taxon>Mya</taxon>
    </lineage>
</organism>
<dbReference type="Proteomes" id="UP001164746">
    <property type="component" value="Chromosome 9"/>
</dbReference>